<keyword evidence="1" id="KW-1133">Transmembrane helix</keyword>
<comment type="caution">
    <text evidence="2">The sequence shown here is derived from an EMBL/GenBank/DDBJ whole genome shotgun (WGS) entry which is preliminary data.</text>
</comment>
<keyword evidence="3" id="KW-1185">Reference proteome</keyword>
<dbReference type="EMBL" id="PDNU01000021">
    <property type="protein sequence ID" value="PHK94649.1"/>
    <property type="molecule type" value="Genomic_DNA"/>
</dbReference>
<keyword evidence="1" id="KW-0812">Transmembrane</keyword>
<sequence>MSPTRIFFLLFSALIALAGLLAAGASVDGPLTLFGLGLFLFGVFFALFLVKRTYDEADGEA</sequence>
<feature type="transmembrane region" description="Helical" evidence="1">
    <location>
        <begin position="32"/>
        <end position="50"/>
    </location>
</feature>
<accession>A0A2C7A9F9</accession>
<gene>
    <name evidence="2" type="ORF">CR162_12000</name>
</gene>
<dbReference type="Proteomes" id="UP000223527">
    <property type="component" value="Unassembled WGS sequence"/>
</dbReference>
<dbReference type="AlphaFoldDB" id="A0A2C7A9F9"/>
<name>A0A2C7A9F9_9PROT</name>
<evidence type="ECO:0000256" key="1">
    <source>
        <dbReference type="SAM" id="Phobius"/>
    </source>
</evidence>
<protein>
    <submittedName>
        <fullName evidence="2">Uncharacterized protein</fullName>
    </submittedName>
</protein>
<evidence type="ECO:0000313" key="2">
    <source>
        <dbReference type="EMBL" id="PHK94649.1"/>
    </source>
</evidence>
<dbReference type="RefSeq" id="WP_099095796.1">
    <property type="nucleotide sequence ID" value="NZ_PDNU01000021.1"/>
</dbReference>
<proteinExistence type="predicted"/>
<keyword evidence="1" id="KW-0472">Membrane</keyword>
<evidence type="ECO:0000313" key="3">
    <source>
        <dbReference type="Proteomes" id="UP000223527"/>
    </source>
</evidence>
<organism evidence="2 3">
    <name type="scientific">Teichococcus rhizosphaerae</name>
    <dbReference type="NCBI Taxonomy" id="1335062"/>
    <lineage>
        <taxon>Bacteria</taxon>
        <taxon>Pseudomonadati</taxon>
        <taxon>Pseudomonadota</taxon>
        <taxon>Alphaproteobacteria</taxon>
        <taxon>Acetobacterales</taxon>
        <taxon>Roseomonadaceae</taxon>
        <taxon>Roseomonas</taxon>
    </lineage>
</organism>
<reference evidence="2 3" key="1">
    <citation type="submission" date="2017-10" db="EMBL/GenBank/DDBJ databases">
        <authorList>
            <person name="Banno H."/>
            <person name="Chua N.-H."/>
        </authorList>
    </citation>
    <scope>NUCLEOTIDE SEQUENCE [LARGE SCALE GENOMIC DNA]</scope>
    <source>
        <strain evidence="2 3">YW11</strain>
    </source>
</reference>